<evidence type="ECO:0000313" key="3">
    <source>
        <dbReference type="Proteomes" id="UP000000442"/>
    </source>
</evidence>
<keyword evidence="3" id="KW-1185">Reference proteome</keyword>
<dbReference type="AlphaFoldDB" id="C0QCP7"/>
<dbReference type="HOGENOM" id="CLU_692271_0_0_7"/>
<dbReference type="GO" id="GO:0016758">
    <property type="term" value="F:hexosyltransferase activity"/>
    <property type="evidence" value="ECO:0007669"/>
    <property type="project" value="InterPro"/>
</dbReference>
<protein>
    <submittedName>
        <fullName evidence="2">UDP glycosyltransferase family protein</fullName>
        <ecNumber evidence="2">2.4.1.-</ecNumber>
    </submittedName>
</protein>
<dbReference type="Pfam" id="PF04101">
    <property type="entry name" value="Glyco_tran_28_C"/>
    <property type="match status" value="1"/>
</dbReference>
<dbReference type="InterPro" id="IPR007235">
    <property type="entry name" value="Glyco_trans_28_C"/>
</dbReference>
<dbReference type="EC" id="2.4.1.-" evidence="2"/>
<organism evidence="2 3">
    <name type="scientific">Desulforapulum autotrophicum (strain ATCC 43914 / DSM 3382 / VKM B-1955 / HRM2)</name>
    <name type="common">Desulfobacterium autotrophicum</name>
    <dbReference type="NCBI Taxonomy" id="177437"/>
    <lineage>
        <taxon>Bacteria</taxon>
        <taxon>Pseudomonadati</taxon>
        <taxon>Thermodesulfobacteriota</taxon>
        <taxon>Desulfobacteria</taxon>
        <taxon>Desulfobacterales</taxon>
        <taxon>Desulfobacteraceae</taxon>
        <taxon>Desulforapulum</taxon>
    </lineage>
</organism>
<dbReference type="EMBL" id="CP001087">
    <property type="protein sequence ID" value="ACN15124.1"/>
    <property type="molecule type" value="Genomic_DNA"/>
</dbReference>
<dbReference type="PANTHER" id="PTHR21015:SF22">
    <property type="entry name" value="GLYCOSYLTRANSFERASE"/>
    <property type="match status" value="1"/>
</dbReference>
<dbReference type="KEGG" id="dat:HRM2_20230"/>
<keyword evidence="2" id="KW-0328">Glycosyltransferase</keyword>
<dbReference type="Proteomes" id="UP000000442">
    <property type="component" value="Chromosome"/>
</dbReference>
<feature type="domain" description="Glycosyl transferase family 28 C-terminal" evidence="1">
    <location>
        <begin position="256"/>
        <end position="386"/>
    </location>
</feature>
<evidence type="ECO:0000259" key="1">
    <source>
        <dbReference type="Pfam" id="PF04101"/>
    </source>
</evidence>
<proteinExistence type="predicted"/>
<reference evidence="2 3" key="1">
    <citation type="journal article" date="2009" name="Environ. Microbiol.">
        <title>Genome sequence of Desulfobacterium autotrophicum HRM2, a marine sulfate reducer oxidizing organic carbon completely to carbon dioxide.</title>
        <authorList>
            <person name="Strittmatter A.W."/>
            <person name="Liesegang H."/>
            <person name="Rabus R."/>
            <person name="Decker I."/>
            <person name="Amann J."/>
            <person name="Andres S."/>
            <person name="Henne A."/>
            <person name="Fricke W.F."/>
            <person name="Martinez-Arias R."/>
            <person name="Bartels D."/>
            <person name="Goesmann A."/>
            <person name="Krause L."/>
            <person name="Puehler A."/>
            <person name="Klenk H.P."/>
            <person name="Richter M."/>
            <person name="Schuler M."/>
            <person name="Gloeckner F.O."/>
            <person name="Meyerdierks A."/>
            <person name="Gottschalk G."/>
            <person name="Amann R."/>
        </authorList>
    </citation>
    <scope>NUCLEOTIDE SEQUENCE [LARGE SCALE GENOMIC DNA]</scope>
    <source>
        <strain evidence="3">ATCC 43914 / DSM 3382 / HRM2</strain>
    </source>
</reference>
<name>C0QCP7_DESAH</name>
<dbReference type="PANTHER" id="PTHR21015">
    <property type="entry name" value="UDP-N-ACETYLGLUCOSAMINE--N-ACETYLMURAMYL-(PENTAPEPTIDE) PYROPHOSPHORYL-UNDECAPRENOL N-ACETYLGLUCOSAMINE TRANSFERASE 1"/>
    <property type="match status" value="1"/>
</dbReference>
<dbReference type="STRING" id="177437.HRM2_20230"/>
<evidence type="ECO:0000313" key="2">
    <source>
        <dbReference type="EMBL" id="ACN15124.1"/>
    </source>
</evidence>
<dbReference type="CAZy" id="GT1">
    <property type="family name" value="Glycosyltransferase Family 1"/>
</dbReference>
<gene>
    <name evidence="2" type="ordered locus">HRM2_20230</name>
</gene>
<dbReference type="eggNOG" id="COG1819">
    <property type="taxonomic scope" value="Bacteria"/>
</dbReference>
<dbReference type="OrthoDB" id="764352at2"/>
<dbReference type="Gene3D" id="3.40.50.2000">
    <property type="entry name" value="Glycogen Phosphorylase B"/>
    <property type="match status" value="2"/>
</dbReference>
<accession>C0QCP7</accession>
<sequence>MTMKLSNCKILVLPYTHTLSHLSRPLEISKRLSSQGYKISFGGDSSKIHFIKDEGFEVHSAYEPDPNILFNNIRNRKLNFVDNDTLDLMIESDLRLFEKLKPDIVITDGRFSAMISTQIAGLKHAAIVNASSTAYRAIPYFPLFNGLTDDKHPINSFFSNLLNPLNLKFEIFFFDNMMRIFKRLSKKYQLKREVTATNCLCGVNLTLMADIPEFFPTKNLPSNYHYIGPVTWKAPKSKILPDWWPIDKGEKKLSYITMGTTGESGLFEKIYDTFKVAENMISVITTGEQTDKIKSIPGKIYVTDFMDGDTIMEKADLVVCHGGNGTIYQALTFGKPIIGIPTIPDQDFNMRMVENLHVGKKISMNDMLANPVHLENEIRIITSGNSDMEIALSKINKQLGQINGAFTGSQIISNFIEKQL</sequence>
<keyword evidence="2" id="KW-0808">Transferase</keyword>
<dbReference type="SUPFAM" id="SSF53756">
    <property type="entry name" value="UDP-Glycosyltransferase/glycogen phosphorylase"/>
    <property type="match status" value="1"/>
</dbReference>